<proteinExistence type="predicted"/>
<organism evidence="2 3">
    <name type="scientific">Riesia pediculicola (strain USDA)</name>
    <dbReference type="NCBI Taxonomy" id="515618"/>
    <lineage>
        <taxon>Bacteria</taxon>
        <taxon>Pseudomonadati</taxon>
        <taxon>Pseudomonadota</taxon>
        <taxon>Gammaproteobacteria</taxon>
        <taxon>Enterobacterales</taxon>
        <taxon>Enterobacteriaceae</taxon>
        <taxon>Candidatus Riesia</taxon>
    </lineage>
</organism>
<accession>D4G907</accession>
<dbReference type="Proteomes" id="UP000001700">
    <property type="component" value="Chromosome"/>
</dbReference>
<dbReference type="EMBL" id="CP001085">
    <property type="protein sequence ID" value="ADD79748.1"/>
    <property type="molecule type" value="Genomic_DNA"/>
</dbReference>
<evidence type="ECO:0000313" key="1">
    <source>
        <dbReference type="EMBL" id="ADD79405.1"/>
    </source>
</evidence>
<dbReference type="HOGENOM" id="CLU_3348077_0_0_6"/>
<gene>
    <name evidence="2" type="ordered locus">RIEPE_0584</name>
    <name evidence="1" type="ordered locus">RIEPE_0590</name>
</gene>
<dbReference type="AlphaFoldDB" id="D4G907"/>
<protein>
    <submittedName>
        <fullName evidence="2">Uncharacterized protein</fullName>
    </submittedName>
</protein>
<evidence type="ECO:0000313" key="3">
    <source>
        <dbReference type="Proteomes" id="UP000001700"/>
    </source>
</evidence>
<evidence type="ECO:0000313" key="2">
    <source>
        <dbReference type="EMBL" id="ADD79748.1"/>
    </source>
</evidence>
<keyword evidence="3" id="KW-1185">Reference proteome</keyword>
<dbReference type="KEGG" id="rip:RIEPE_0590"/>
<dbReference type="KEGG" id="rip:RIEPE_0584"/>
<name>D4G907_RIEPU</name>
<dbReference type="STRING" id="515618.RIEPE_0584"/>
<sequence>MKYRTFQKNVLLIERQTYLKKIINFLKNINSYYYLYW</sequence>
<dbReference type="EMBL" id="CP001085">
    <property type="protein sequence ID" value="ADD79405.1"/>
    <property type="molecule type" value="Genomic_DNA"/>
</dbReference>
<reference evidence="2 3" key="1">
    <citation type="submission" date="2008-05" db="EMBL/GenBank/DDBJ databases">
        <title>Genome sequence of Riesia pediculicola USDA.</title>
        <authorList>
            <person name="Kirkness E.F."/>
        </authorList>
    </citation>
    <scope>NUCLEOTIDE SEQUENCE [LARGE SCALE GENOMIC DNA]</scope>
    <source>
        <strain evidence="2 3">USDA</strain>
    </source>
</reference>